<dbReference type="InterPro" id="IPR039205">
    <property type="entry name" value="NDUFA11"/>
</dbReference>
<evidence type="ECO:0000256" key="11">
    <source>
        <dbReference type="SAM" id="Phobius"/>
    </source>
</evidence>
<keyword evidence="4 11" id="KW-0812">Transmembrane</keyword>
<keyword evidence="8 11" id="KW-0472">Membrane</keyword>
<evidence type="ECO:0000256" key="6">
    <source>
        <dbReference type="ARBA" id="ARBA00022989"/>
    </source>
</evidence>
<organism evidence="12 13">
    <name type="scientific">Nicrophorus vespilloides</name>
    <name type="common">Boreal carrion beetle</name>
    <dbReference type="NCBI Taxonomy" id="110193"/>
    <lineage>
        <taxon>Eukaryota</taxon>
        <taxon>Metazoa</taxon>
        <taxon>Ecdysozoa</taxon>
        <taxon>Arthropoda</taxon>
        <taxon>Hexapoda</taxon>
        <taxon>Insecta</taxon>
        <taxon>Pterygota</taxon>
        <taxon>Neoptera</taxon>
        <taxon>Endopterygota</taxon>
        <taxon>Coleoptera</taxon>
        <taxon>Polyphaga</taxon>
        <taxon>Staphyliniformia</taxon>
        <taxon>Silphidae</taxon>
        <taxon>Nicrophorinae</taxon>
        <taxon>Nicrophorus</taxon>
    </lineage>
</organism>
<evidence type="ECO:0000256" key="3">
    <source>
        <dbReference type="ARBA" id="ARBA00018191"/>
    </source>
</evidence>
<evidence type="ECO:0000256" key="9">
    <source>
        <dbReference type="ARBA" id="ARBA00030608"/>
    </source>
</evidence>
<reference evidence="13" key="1">
    <citation type="submission" date="2025-08" db="UniProtKB">
        <authorList>
            <consortium name="RefSeq"/>
        </authorList>
    </citation>
    <scope>IDENTIFICATION</scope>
    <source>
        <tissue evidence="13">Whole Larva</tissue>
    </source>
</reference>
<keyword evidence="7" id="KW-0496">Mitochondrion</keyword>
<dbReference type="PANTHER" id="PTHR21382:SF1">
    <property type="entry name" value="NADH DEHYDROGENASE [UBIQUINONE] 1 ALPHA SUBCOMPLEX SUBUNIT 11"/>
    <property type="match status" value="1"/>
</dbReference>
<gene>
    <name evidence="13" type="primary">LOC108556782</name>
</gene>
<sequence>MLSMLMAKKDQEKPYAYFDTPDGEDVFPKLWSVLKPTFIVGLGLSTVDVLLHSKPQGYAKILGRYAFLTLPLMGMSAAFVVTTNMACNIRSKDDKINWLLGGAAAGAIFGAWRGNTEAACAGMMALSGLAVGKKHCIQNGYTIIPTHVHPMAGTIWTPKHDWTLTKDNPGAWKLDQ</sequence>
<evidence type="ECO:0000256" key="10">
    <source>
        <dbReference type="ARBA" id="ARBA00031497"/>
    </source>
</evidence>
<evidence type="ECO:0000256" key="5">
    <source>
        <dbReference type="ARBA" id="ARBA00022792"/>
    </source>
</evidence>
<name>A0ABM1M1T7_NICVS</name>
<feature type="transmembrane region" description="Helical" evidence="11">
    <location>
        <begin position="65"/>
        <end position="86"/>
    </location>
</feature>
<keyword evidence="6 11" id="KW-1133">Transmembrane helix</keyword>
<accession>A0ABM1M1T7</accession>
<keyword evidence="12" id="KW-1185">Reference proteome</keyword>
<evidence type="ECO:0000313" key="12">
    <source>
        <dbReference type="Proteomes" id="UP000695000"/>
    </source>
</evidence>
<keyword evidence="5" id="KW-0999">Mitochondrion inner membrane</keyword>
<evidence type="ECO:0000256" key="8">
    <source>
        <dbReference type="ARBA" id="ARBA00023136"/>
    </source>
</evidence>
<dbReference type="GeneID" id="108556782"/>
<proteinExistence type="inferred from homology"/>
<dbReference type="RefSeq" id="XP_017768537.1">
    <property type="nucleotide sequence ID" value="XM_017913048.1"/>
</dbReference>
<dbReference type="PANTHER" id="PTHR21382">
    <property type="entry name" value="NADH-UBIQUINONE OXIDOREDUCTASE SUBUNIT"/>
    <property type="match status" value="1"/>
</dbReference>
<evidence type="ECO:0000256" key="7">
    <source>
        <dbReference type="ARBA" id="ARBA00023128"/>
    </source>
</evidence>
<evidence type="ECO:0000256" key="1">
    <source>
        <dbReference type="ARBA" id="ARBA00004292"/>
    </source>
</evidence>
<protein>
    <recommendedName>
        <fullName evidence="3">NADH dehydrogenase [ubiquinone] 1 alpha subcomplex subunit 11</fullName>
    </recommendedName>
    <alternativeName>
        <fullName evidence="9">Complex I-B14.7</fullName>
    </alternativeName>
    <alternativeName>
        <fullName evidence="10">NADH-ubiquinone oxidoreductase subunit B14.7</fullName>
    </alternativeName>
</protein>
<comment type="subcellular location">
    <subcellularLocation>
        <location evidence="1">Mitochondrion inner membrane</location>
        <topology evidence="1">Multi-pass membrane protein</topology>
        <orientation evidence="1">Matrix side</orientation>
    </subcellularLocation>
</comment>
<dbReference type="Proteomes" id="UP000695000">
    <property type="component" value="Unplaced"/>
</dbReference>
<evidence type="ECO:0000256" key="2">
    <source>
        <dbReference type="ARBA" id="ARBA00008699"/>
    </source>
</evidence>
<evidence type="ECO:0000256" key="4">
    <source>
        <dbReference type="ARBA" id="ARBA00022692"/>
    </source>
</evidence>
<evidence type="ECO:0000313" key="13">
    <source>
        <dbReference type="RefSeq" id="XP_017768537.1"/>
    </source>
</evidence>
<comment type="similarity">
    <text evidence="2">Belongs to the complex I NDUFA11 subunit family.</text>
</comment>